<feature type="region of interest" description="Disordered" evidence="1">
    <location>
        <begin position="30"/>
        <end position="61"/>
    </location>
</feature>
<accession>A0A0C5G8I5</accession>
<dbReference type="EMBL" id="CP010849">
    <property type="protein sequence ID" value="AJP05070.1"/>
    <property type="molecule type" value="Genomic_DNA"/>
</dbReference>
<organism evidence="2 3">
    <name type="scientific">Streptomyces cyaneogriseus subsp. noncyanogenus</name>
    <dbReference type="NCBI Taxonomy" id="477245"/>
    <lineage>
        <taxon>Bacteria</taxon>
        <taxon>Bacillati</taxon>
        <taxon>Actinomycetota</taxon>
        <taxon>Actinomycetes</taxon>
        <taxon>Kitasatosporales</taxon>
        <taxon>Streptomycetaceae</taxon>
        <taxon>Streptomyces</taxon>
    </lineage>
</organism>
<evidence type="ECO:0000313" key="2">
    <source>
        <dbReference type="EMBL" id="AJP05070.1"/>
    </source>
</evidence>
<dbReference type="AlphaFoldDB" id="A0A0C5G8I5"/>
<name>A0A0C5G8I5_9ACTN</name>
<dbReference type="KEGG" id="scw:TU94_30200"/>
<keyword evidence="3" id="KW-1185">Reference proteome</keyword>
<evidence type="ECO:0000313" key="3">
    <source>
        <dbReference type="Proteomes" id="UP000032234"/>
    </source>
</evidence>
<sequence length="79" mass="7661">MARSTASSTPATALIATTGPKLSSVIAAASSGTPVSTTGATYGARTDSGPPSRARAPAETAPVTCRSTIATWPACVIGP</sequence>
<protein>
    <submittedName>
        <fullName evidence="2">Uncharacterized protein</fullName>
    </submittedName>
</protein>
<evidence type="ECO:0000256" key="1">
    <source>
        <dbReference type="SAM" id="MobiDB-lite"/>
    </source>
</evidence>
<feature type="compositionally biased region" description="Polar residues" evidence="1">
    <location>
        <begin position="30"/>
        <end position="40"/>
    </location>
</feature>
<gene>
    <name evidence="2" type="ORF">TU94_30200</name>
</gene>
<proteinExistence type="predicted"/>
<dbReference type="Proteomes" id="UP000032234">
    <property type="component" value="Chromosome"/>
</dbReference>
<reference evidence="2 3" key="1">
    <citation type="submission" date="2015-02" db="EMBL/GenBank/DDBJ databases">
        <title>Genome sequence of thermotolerant Streptomyces cyaneogriseus subsp. Noncyanogenus NMWT1, the producer of nematocidal antibiotics nemadectin.</title>
        <authorList>
            <person name="Wang H."/>
            <person name="Li C."/>
            <person name="Xiang W."/>
            <person name="Wang X."/>
        </authorList>
    </citation>
    <scope>NUCLEOTIDE SEQUENCE [LARGE SCALE GENOMIC DNA]</scope>
    <source>
        <strain evidence="2 3">NMWT 1</strain>
    </source>
</reference>
<dbReference type="HOGENOM" id="CLU_2604426_0_0_11"/>